<gene>
    <name evidence="2" type="ORF">A4G23_02665</name>
</gene>
<dbReference type="STRING" id="285473.A4G23_02665"/>
<dbReference type="PATRIC" id="fig|285473.5.peg.2786"/>
<proteinExistence type="predicted"/>
<evidence type="ECO:0000313" key="2">
    <source>
        <dbReference type="EMBL" id="AOT59810.1"/>
    </source>
</evidence>
<dbReference type="RefSeq" id="WP_069977118.1">
    <property type="nucleotide sequence ID" value="NZ_CP017316.1"/>
</dbReference>
<dbReference type="SUPFAM" id="SSF160631">
    <property type="entry name" value="SMI1/KNR4-like"/>
    <property type="match status" value="1"/>
</dbReference>
<evidence type="ECO:0000313" key="3">
    <source>
        <dbReference type="Proteomes" id="UP000095349"/>
    </source>
</evidence>
<feature type="domain" description="Knr4/Smi1-like" evidence="1">
    <location>
        <begin position="38"/>
        <end position="207"/>
    </location>
</feature>
<accession>A0A1D8G2Z6</accession>
<dbReference type="InterPro" id="IPR037883">
    <property type="entry name" value="Knr4/Smi1-like_sf"/>
</dbReference>
<dbReference type="OrthoDB" id="1190024at2"/>
<dbReference type="Proteomes" id="UP000095349">
    <property type="component" value="Chromosome"/>
</dbReference>
<keyword evidence="3" id="KW-1185">Reference proteome</keyword>
<reference evidence="2 3" key="1">
    <citation type="submission" date="2016-09" db="EMBL/GenBank/DDBJ databases">
        <title>Streptomyces rubrolavendulae MJM4426 Genome sequencing and assembly.</title>
        <authorList>
            <person name="Kim J.-G."/>
        </authorList>
    </citation>
    <scope>NUCLEOTIDE SEQUENCE [LARGE SCALE GENOMIC DNA]</scope>
    <source>
        <strain evidence="2 3">MJM4426</strain>
    </source>
</reference>
<evidence type="ECO:0000259" key="1">
    <source>
        <dbReference type="SMART" id="SM00860"/>
    </source>
</evidence>
<dbReference type="InterPro" id="IPR018958">
    <property type="entry name" value="Knr4/Smi1-like_dom"/>
</dbReference>
<dbReference type="EMBL" id="CP017316">
    <property type="protein sequence ID" value="AOT59810.1"/>
    <property type="molecule type" value="Genomic_DNA"/>
</dbReference>
<dbReference type="KEGG" id="srn:A4G23_02665"/>
<name>A0A1D8G2Z6_9ACTN</name>
<dbReference type="Gene3D" id="3.40.1580.10">
    <property type="entry name" value="SMI1/KNR4-like"/>
    <property type="match status" value="1"/>
</dbReference>
<sequence length="225" mass="24763">MSADIWAGVRERVLALAKSPGVAEVFGFPRGGRVLEDPLTEAELADLERFCGARLPEEYRDFLLHVGAGGAGPAYGVFPVRRGDDGAWAWHGDGGNMTLPRRLAEPFGGRMTPEEVEALLADQPDEESYEDVDAFDAAYEAWEERLLATLWSYDHTAGAICLCDLGCAQRQWLAVSGPERGRMWDDARCDHMDLEPLGVTFAQWYLGWLEEAERTAGAVSPSATR</sequence>
<dbReference type="SMART" id="SM00860">
    <property type="entry name" value="SMI1_KNR4"/>
    <property type="match status" value="1"/>
</dbReference>
<dbReference type="AlphaFoldDB" id="A0A1D8G2Z6"/>
<dbReference type="Pfam" id="PF09346">
    <property type="entry name" value="SMI1_KNR4"/>
    <property type="match status" value="1"/>
</dbReference>
<organism evidence="2 3">
    <name type="scientific">Streptomyces rubrolavendulae</name>
    <dbReference type="NCBI Taxonomy" id="285473"/>
    <lineage>
        <taxon>Bacteria</taxon>
        <taxon>Bacillati</taxon>
        <taxon>Actinomycetota</taxon>
        <taxon>Actinomycetes</taxon>
        <taxon>Kitasatosporales</taxon>
        <taxon>Streptomycetaceae</taxon>
        <taxon>Streptomyces</taxon>
    </lineage>
</organism>
<protein>
    <recommendedName>
        <fullName evidence="1">Knr4/Smi1-like domain-containing protein</fullName>
    </recommendedName>
</protein>